<dbReference type="InterPro" id="IPR012336">
    <property type="entry name" value="Thioredoxin-like_fold"/>
</dbReference>
<organism evidence="15">
    <name type="scientific">Thiolapillus brandeum</name>
    <dbReference type="NCBI Taxonomy" id="1076588"/>
    <lineage>
        <taxon>Bacteria</taxon>
        <taxon>Pseudomonadati</taxon>
        <taxon>Pseudomonadota</taxon>
        <taxon>Gammaproteobacteria</taxon>
        <taxon>Chromatiales</taxon>
        <taxon>Sedimenticolaceae</taxon>
        <taxon>Thiolapillus</taxon>
    </lineage>
</organism>
<evidence type="ECO:0000256" key="8">
    <source>
        <dbReference type="ARBA" id="ARBA00023157"/>
    </source>
</evidence>
<evidence type="ECO:0000256" key="11">
    <source>
        <dbReference type="PIRSR" id="PIRSR000238-1"/>
    </source>
</evidence>
<dbReference type="GO" id="GO:0051287">
    <property type="term" value="F:NAD binding"/>
    <property type="evidence" value="ECO:0007669"/>
    <property type="project" value="InterPro"/>
</dbReference>
<dbReference type="AlphaFoldDB" id="A0A7C5IYL5"/>
<feature type="disulfide bond" description="Redox-active" evidence="12">
    <location>
        <begin position="351"/>
        <end position="354"/>
    </location>
</feature>
<feature type="binding site" evidence="11">
    <location>
        <begin position="483"/>
        <end position="493"/>
    </location>
    <ligand>
        <name>FAD</name>
        <dbReference type="ChEBI" id="CHEBI:57692"/>
    </ligand>
</feature>
<dbReference type="CDD" id="cd02973">
    <property type="entry name" value="TRX_GRX_like"/>
    <property type="match status" value="1"/>
</dbReference>
<dbReference type="GO" id="GO:0102039">
    <property type="term" value="F:NADH-dependent peroxiredoxin activity"/>
    <property type="evidence" value="ECO:0007669"/>
    <property type="project" value="InterPro"/>
</dbReference>
<comment type="function">
    <text evidence="10">Serves to protect the cell against DNA damage by alkyl hydroperoxides. It can use either NADH or NADPH as electron donor for direct reduction of redox dyes or of alkyl hydroperoxides when combined with the AhpC protein.</text>
</comment>
<dbReference type="Gene3D" id="3.50.50.60">
    <property type="entry name" value="FAD/NAD(P)-binding domain"/>
    <property type="match status" value="2"/>
</dbReference>
<evidence type="ECO:0000256" key="3">
    <source>
        <dbReference type="ARBA" id="ARBA00020059"/>
    </source>
</evidence>
<dbReference type="PANTHER" id="PTHR48105">
    <property type="entry name" value="THIOREDOXIN REDUCTASE 1-RELATED-RELATED"/>
    <property type="match status" value="1"/>
</dbReference>
<dbReference type="InterPro" id="IPR011903">
    <property type="entry name" value="TON_0319-like"/>
</dbReference>
<evidence type="ECO:0000259" key="13">
    <source>
        <dbReference type="Pfam" id="PF07992"/>
    </source>
</evidence>
<keyword evidence="4" id="KW-0285">Flavoprotein</keyword>
<dbReference type="PROSITE" id="PS00573">
    <property type="entry name" value="PYRIDINE_REDOX_2"/>
    <property type="match status" value="1"/>
</dbReference>
<dbReference type="Pfam" id="PF13192">
    <property type="entry name" value="Thioredoxin_3"/>
    <property type="match status" value="1"/>
</dbReference>
<sequence length="522" mass="56542">LLFFGQGSPACGNCREQETLLEAVAAASDRVTLEKLDLVKDTARARELGVDKVPATLVMGEGDEEFGIRFYGITSGYEFSSLVEAIEMVGSGRSGLPEELERLALLVDRPTHLEVMVTLTCPYCPKMVRLAHQLAFVNPQVRADMIDSAEFPQLVQRYRVSGVPRTIIDGRPAFEGALPPHEAILEILKVANPSAWERIDAEMRTLAGERKAREIEPGHRYDLVVVGAGPAAMTATLYAARKALDVAVIGREPGGQIVNTETIENWPGIPAIGGRELATLFRNHAERFPVAERLGAEVTEVRRRGDWDFEVVTGDGSRYRARAVIWCAGKQYRTLKVPGEARFLGHGIAFCATCDAPLYADKRVAVVGGGNSAFTAARDLLPWAREIHIINILPDFQADPVLVEEVTTSDKVKLHPSTHVRAFLGDEQLTGVRLESEDGSERRDLPVEGVFLEIGLVPNSDPVKGLVELDGTGQIPVQRDGSTAVPGLFAAGDVTDVPDKQIVIAAGMGALAALAAGRYLKQ</sequence>
<keyword evidence="9 12" id="KW-0676">Redox-active center</keyword>
<accession>A0A7C5IYL5</accession>
<dbReference type="Pfam" id="PF07992">
    <property type="entry name" value="Pyr_redox_2"/>
    <property type="match status" value="1"/>
</dbReference>
<evidence type="ECO:0000256" key="12">
    <source>
        <dbReference type="PIRSR" id="PIRSR000238-2"/>
    </source>
</evidence>
<keyword evidence="7 11" id="KW-0520">NAD</keyword>
<comment type="subunit">
    <text evidence="2">Homodimer.</text>
</comment>
<dbReference type="SUPFAM" id="SSF52833">
    <property type="entry name" value="Thioredoxin-like"/>
    <property type="match status" value="2"/>
</dbReference>
<feature type="binding site" evidence="11">
    <location>
        <begin position="222"/>
        <end position="237"/>
    </location>
    <ligand>
        <name>FAD</name>
        <dbReference type="ChEBI" id="CHEBI:57692"/>
    </ligand>
</feature>
<evidence type="ECO:0000259" key="14">
    <source>
        <dbReference type="Pfam" id="PF13192"/>
    </source>
</evidence>
<dbReference type="InterPro" id="IPR050097">
    <property type="entry name" value="Ferredoxin-NADP_redctase_2"/>
</dbReference>
<keyword evidence="11" id="KW-0521">NADP</keyword>
<feature type="non-terminal residue" evidence="15">
    <location>
        <position position="1"/>
    </location>
</feature>
<evidence type="ECO:0000256" key="1">
    <source>
        <dbReference type="ARBA" id="ARBA00009333"/>
    </source>
</evidence>
<dbReference type="InterPro" id="IPR012081">
    <property type="entry name" value="Alkyl_hydroperoxide_Rdtase_suF"/>
</dbReference>
<protein>
    <recommendedName>
        <fullName evidence="3">Alkyl hydroperoxide reductase subunit F</fullName>
    </recommendedName>
</protein>
<evidence type="ECO:0000256" key="4">
    <source>
        <dbReference type="ARBA" id="ARBA00022630"/>
    </source>
</evidence>
<feature type="binding site" evidence="11">
    <location>
        <begin position="363"/>
        <end position="377"/>
    </location>
    <ligand>
        <name>NAD(+)</name>
        <dbReference type="ChEBI" id="CHEBI:57540"/>
    </ligand>
</feature>
<feature type="domain" description="Thioredoxin-like fold" evidence="14">
    <location>
        <begin position="112"/>
        <end position="189"/>
    </location>
</feature>
<reference evidence="15" key="1">
    <citation type="journal article" date="2020" name="mSystems">
        <title>Genome- and Community-Level Interaction Insights into Carbon Utilization and Element Cycling Functions of Hydrothermarchaeota in Hydrothermal Sediment.</title>
        <authorList>
            <person name="Zhou Z."/>
            <person name="Liu Y."/>
            <person name="Xu W."/>
            <person name="Pan J."/>
            <person name="Luo Z.H."/>
            <person name="Li M."/>
        </authorList>
    </citation>
    <scope>NUCLEOTIDE SEQUENCE [LARGE SCALE GENOMIC DNA]</scope>
    <source>
        <strain evidence="15">HyVt-535</strain>
    </source>
</reference>
<dbReference type="NCBIfam" id="TIGR02187">
    <property type="entry name" value="PDO_seleno_TRX"/>
    <property type="match status" value="1"/>
</dbReference>
<dbReference type="SUPFAM" id="SSF51905">
    <property type="entry name" value="FAD/NAD(P)-binding domain"/>
    <property type="match status" value="1"/>
</dbReference>
<dbReference type="Gene3D" id="3.40.30.80">
    <property type="match status" value="1"/>
</dbReference>
<evidence type="ECO:0000313" key="15">
    <source>
        <dbReference type="EMBL" id="HHH12997.1"/>
    </source>
</evidence>
<dbReference type="PRINTS" id="PR00469">
    <property type="entry name" value="PNDRDTASEII"/>
</dbReference>
<dbReference type="GO" id="GO:0016668">
    <property type="term" value="F:oxidoreductase activity, acting on a sulfur group of donors, NAD(P) as acceptor"/>
    <property type="evidence" value="ECO:0007669"/>
    <property type="project" value="UniProtKB-ARBA"/>
</dbReference>
<evidence type="ECO:0000256" key="2">
    <source>
        <dbReference type="ARBA" id="ARBA00011738"/>
    </source>
</evidence>
<dbReference type="InterPro" id="IPR008255">
    <property type="entry name" value="Pyr_nucl-diS_OxRdtase_2_AS"/>
</dbReference>
<evidence type="ECO:0000256" key="7">
    <source>
        <dbReference type="ARBA" id="ARBA00023027"/>
    </source>
</evidence>
<comment type="cofactor">
    <cofactor evidence="11">
        <name>FAD</name>
        <dbReference type="ChEBI" id="CHEBI:57692"/>
    </cofactor>
    <text evidence="11">Binds 1 FAD per subunit.</text>
</comment>
<evidence type="ECO:0000256" key="5">
    <source>
        <dbReference type="ARBA" id="ARBA00022827"/>
    </source>
</evidence>
<evidence type="ECO:0000256" key="9">
    <source>
        <dbReference type="ARBA" id="ARBA00023284"/>
    </source>
</evidence>
<keyword evidence="8 12" id="KW-1015">Disulfide bond</keyword>
<dbReference type="InterPro" id="IPR036249">
    <property type="entry name" value="Thioredoxin-like_sf"/>
</dbReference>
<keyword evidence="5 11" id="KW-0274">FAD</keyword>
<dbReference type="GO" id="GO:0050660">
    <property type="term" value="F:flavin adenine dinucleotide binding"/>
    <property type="evidence" value="ECO:0007669"/>
    <property type="project" value="InterPro"/>
</dbReference>
<evidence type="ECO:0000256" key="10">
    <source>
        <dbReference type="ARBA" id="ARBA00024806"/>
    </source>
</evidence>
<gene>
    <name evidence="15" type="ORF">ENJ98_02060</name>
</gene>
<evidence type="ECO:0000256" key="6">
    <source>
        <dbReference type="ARBA" id="ARBA00023002"/>
    </source>
</evidence>
<keyword evidence="6" id="KW-0560">Oxidoreductase</keyword>
<comment type="similarity">
    <text evidence="1">Belongs to the class-II pyridine nucleotide-disulfide oxidoreductase family.</text>
</comment>
<proteinExistence type="inferred from homology"/>
<feature type="domain" description="FAD/NAD(P)-binding" evidence="13">
    <location>
        <begin position="221"/>
        <end position="499"/>
    </location>
</feature>
<comment type="caution">
    <text evidence="15">The sequence shown here is derived from an EMBL/GenBank/DDBJ whole genome shotgun (WGS) entry which is preliminary data.</text>
</comment>
<dbReference type="EMBL" id="DROM01000130">
    <property type="protein sequence ID" value="HHH12997.1"/>
    <property type="molecule type" value="Genomic_DNA"/>
</dbReference>
<dbReference type="PRINTS" id="PR00368">
    <property type="entry name" value="FADPNR"/>
</dbReference>
<dbReference type="InterPro" id="IPR036188">
    <property type="entry name" value="FAD/NAD-bd_sf"/>
</dbReference>
<dbReference type="PIRSF" id="PIRSF000238">
    <property type="entry name" value="AhpF"/>
    <property type="match status" value="1"/>
</dbReference>
<dbReference type="Proteomes" id="UP000886100">
    <property type="component" value="Unassembled WGS sequence"/>
</dbReference>
<name>A0A7C5IYL5_9GAMM</name>
<dbReference type="InterPro" id="IPR023753">
    <property type="entry name" value="FAD/NAD-binding_dom"/>
</dbReference>
<dbReference type="GO" id="GO:0000302">
    <property type="term" value="P:response to reactive oxygen species"/>
    <property type="evidence" value="ECO:0007669"/>
    <property type="project" value="InterPro"/>
</dbReference>